<dbReference type="InterPro" id="IPR016866">
    <property type="entry name" value="UCP028069"/>
</dbReference>
<keyword evidence="3" id="KW-1185">Reference proteome</keyword>
<evidence type="ECO:0000313" key="2">
    <source>
        <dbReference type="EMBL" id="RFF31547.1"/>
    </source>
</evidence>
<dbReference type="EMBL" id="QUZK01000018">
    <property type="protein sequence ID" value="RFF31547.1"/>
    <property type="molecule type" value="Genomic_DNA"/>
</dbReference>
<dbReference type="OrthoDB" id="6194650at2"/>
<dbReference type="Pfam" id="PF11932">
    <property type="entry name" value="DUF3450"/>
    <property type="match status" value="1"/>
</dbReference>
<dbReference type="AlphaFoldDB" id="A0A3E1KB39"/>
<dbReference type="Proteomes" id="UP000260351">
    <property type="component" value="Unassembled WGS sequence"/>
</dbReference>
<feature type="coiled-coil region" evidence="1">
    <location>
        <begin position="32"/>
        <end position="105"/>
    </location>
</feature>
<protein>
    <submittedName>
        <fullName evidence="2">DUF3450 family protein</fullName>
    </submittedName>
</protein>
<sequence length="261" mass="29713">MHRRVYQPFLMVGLLLFPLLLSAQSGYEGRNLEALAEELVRIRGEVESLNAELNRMQEQHRNEMSSLAAQKGELEATLRREQLRVDQLEEDLARNRERAEQAGIAGESLVPVAQDAIASLRQHIQGSLPFKPQERLAAVEEIETQLQAGSLSPPRAVNRLWGFFEDELRLTRENGLYSQVIDLNGEEVLADVARLGTVAMYFKTRDGHYGQAEQRGGDWRFTRLDERAAIQRVDALFESLRKQIRTGYFELPNGAIRLESE</sequence>
<keyword evidence="1" id="KW-0175">Coiled coil</keyword>
<comment type="caution">
    <text evidence="2">The sequence shown here is derived from an EMBL/GenBank/DDBJ whole genome shotgun (WGS) entry which is preliminary data.</text>
</comment>
<dbReference type="RefSeq" id="WP_116649853.1">
    <property type="nucleotide sequence ID" value="NZ_QUZK01000018.1"/>
</dbReference>
<organism evidence="2 3">
    <name type="scientific">Wenzhouxiangella sediminis</name>
    <dbReference type="NCBI Taxonomy" id="1792836"/>
    <lineage>
        <taxon>Bacteria</taxon>
        <taxon>Pseudomonadati</taxon>
        <taxon>Pseudomonadota</taxon>
        <taxon>Gammaproteobacteria</taxon>
        <taxon>Chromatiales</taxon>
        <taxon>Wenzhouxiangellaceae</taxon>
        <taxon>Wenzhouxiangella</taxon>
    </lineage>
</organism>
<name>A0A3E1KB39_9GAMM</name>
<gene>
    <name evidence="2" type="ORF">DZC52_04090</name>
</gene>
<evidence type="ECO:0000313" key="3">
    <source>
        <dbReference type="Proteomes" id="UP000260351"/>
    </source>
</evidence>
<evidence type="ECO:0000256" key="1">
    <source>
        <dbReference type="SAM" id="Coils"/>
    </source>
</evidence>
<proteinExistence type="predicted"/>
<accession>A0A3E1KB39</accession>
<reference evidence="2 3" key="1">
    <citation type="submission" date="2018-08" db="EMBL/GenBank/DDBJ databases">
        <title>Wenzhouxiangella salilacus sp. nov., a novel bacterium isolated from a saline lake in Xinjiang Province, China.</title>
        <authorList>
            <person name="Han S."/>
        </authorList>
    </citation>
    <scope>NUCLEOTIDE SEQUENCE [LARGE SCALE GENOMIC DNA]</scope>
    <source>
        <strain evidence="2 3">XDB06</strain>
    </source>
</reference>